<reference evidence="2" key="1">
    <citation type="submission" date="2023-08" db="EMBL/GenBank/DDBJ databases">
        <authorList>
            <person name="Audoor S."/>
            <person name="Bilcke G."/>
        </authorList>
    </citation>
    <scope>NUCLEOTIDE SEQUENCE</scope>
</reference>
<comment type="caution">
    <text evidence="2">The sequence shown here is derived from an EMBL/GenBank/DDBJ whole genome shotgun (WGS) entry which is preliminary data.</text>
</comment>
<organism evidence="2 3">
    <name type="scientific">Cylindrotheca closterium</name>
    <dbReference type="NCBI Taxonomy" id="2856"/>
    <lineage>
        <taxon>Eukaryota</taxon>
        <taxon>Sar</taxon>
        <taxon>Stramenopiles</taxon>
        <taxon>Ochrophyta</taxon>
        <taxon>Bacillariophyta</taxon>
        <taxon>Bacillariophyceae</taxon>
        <taxon>Bacillariophycidae</taxon>
        <taxon>Bacillariales</taxon>
        <taxon>Bacillariaceae</taxon>
        <taxon>Cylindrotheca</taxon>
    </lineage>
</organism>
<evidence type="ECO:0000313" key="2">
    <source>
        <dbReference type="EMBL" id="CAJ1944870.1"/>
    </source>
</evidence>
<evidence type="ECO:0000256" key="1">
    <source>
        <dbReference type="SAM" id="MobiDB-lite"/>
    </source>
</evidence>
<protein>
    <submittedName>
        <fullName evidence="2">Uncharacterized protein</fullName>
    </submittedName>
</protein>
<sequence>MPRPRGVLKNYLVVKEVGDVKSGNGRSIDELRGVLLYCPTKDMLADFFSKPQQGSLYARFRDMVMGITPVPPVEDPSLTCPTSQERPGNRNLAYNSWE</sequence>
<evidence type="ECO:0000313" key="3">
    <source>
        <dbReference type="Proteomes" id="UP001295423"/>
    </source>
</evidence>
<proteinExistence type="predicted"/>
<gene>
    <name evidence="2" type="ORF">CYCCA115_LOCUS9089</name>
</gene>
<feature type="region of interest" description="Disordered" evidence="1">
    <location>
        <begin position="71"/>
        <end position="98"/>
    </location>
</feature>
<feature type="compositionally biased region" description="Polar residues" evidence="1">
    <location>
        <begin position="79"/>
        <end position="98"/>
    </location>
</feature>
<dbReference type="AlphaFoldDB" id="A0AAD2CSR6"/>
<dbReference type="Proteomes" id="UP001295423">
    <property type="component" value="Unassembled WGS sequence"/>
</dbReference>
<keyword evidence="3" id="KW-1185">Reference proteome</keyword>
<name>A0AAD2CSR6_9STRA</name>
<accession>A0AAD2CSR6</accession>
<dbReference type="EMBL" id="CAKOGP040001264">
    <property type="protein sequence ID" value="CAJ1944870.1"/>
    <property type="molecule type" value="Genomic_DNA"/>
</dbReference>